<gene>
    <name evidence="1" type="ORF">DV711_04170</name>
</gene>
<keyword evidence="2" id="KW-1185">Reference proteome</keyword>
<dbReference type="EMBL" id="QQOH01000001">
    <property type="protein sequence ID" value="RDE25327.1"/>
    <property type="molecule type" value="Genomic_DNA"/>
</dbReference>
<evidence type="ECO:0000313" key="1">
    <source>
        <dbReference type="EMBL" id="RDE25327.1"/>
    </source>
</evidence>
<organism evidence="1 2">
    <name type="scientific">Motiliproteus coralliicola</name>
    <dbReference type="NCBI Taxonomy" id="2283196"/>
    <lineage>
        <taxon>Bacteria</taxon>
        <taxon>Pseudomonadati</taxon>
        <taxon>Pseudomonadota</taxon>
        <taxon>Gammaproteobacteria</taxon>
        <taxon>Oceanospirillales</taxon>
        <taxon>Oceanospirillaceae</taxon>
        <taxon>Motiliproteus</taxon>
    </lineage>
</organism>
<dbReference type="GO" id="GO:0006508">
    <property type="term" value="P:proteolysis"/>
    <property type="evidence" value="ECO:0007669"/>
    <property type="project" value="UniProtKB-KW"/>
</dbReference>
<proteinExistence type="predicted"/>
<sequence>MMGLNQLSWSSGLPNTLSKIKPSILGVGTYQPTRRPPSRFLGTGFVVGDGSYVVTNAHVVNVELDSNNRERLAVFAGSGKATRMYQASISIIDRNHDLAILKISRKFPALTLSSGAEVREGEVYAFTGFPIGSVLGLYPVTHRGMIASITPMAIPSPSSAGLNARKIRRLREPITTYQLDAISYPGNSGSPLYNMETGEVIGILNQVYVKSTKEDILSSPSGISYAIPIEYLNILLKRLLKKDSN</sequence>
<dbReference type="AlphaFoldDB" id="A0A369WUK3"/>
<reference evidence="1 2" key="1">
    <citation type="submission" date="2018-07" db="EMBL/GenBank/DDBJ databases">
        <title>Motiliproteus coralliicola sp. nov., a bacterium isolated from Coral.</title>
        <authorList>
            <person name="Wang G."/>
        </authorList>
    </citation>
    <scope>NUCLEOTIDE SEQUENCE [LARGE SCALE GENOMIC DNA]</scope>
    <source>
        <strain evidence="1 2">C34</strain>
    </source>
</reference>
<dbReference type="Proteomes" id="UP000253769">
    <property type="component" value="Unassembled WGS sequence"/>
</dbReference>
<accession>A0A369WUK3</accession>
<dbReference type="OrthoDB" id="212300at2"/>
<comment type="caution">
    <text evidence="1">The sequence shown here is derived from an EMBL/GenBank/DDBJ whole genome shotgun (WGS) entry which is preliminary data.</text>
</comment>
<dbReference type="Pfam" id="PF13365">
    <property type="entry name" value="Trypsin_2"/>
    <property type="match status" value="1"/>
</dbReference>
<dbReference type="Gene3D" id="2.40.10.10">
    <property type="entry name" value="Trypsin-like serine proteases"/>
    <property type="match status" value="2"/>
</dbReference>
<dbReference type="InterPro" id="IPR009003">
    <property type="entry name" value="Peptidase_S1_PA"/>
</dbReference>
<keyword evidence="1" id="KW-0645">Protease</keyword>
<protein>
    <submittedName>
        <fullName evidence="1">Serine protease</fullName>
    </submittedName>
</protein>
<dbReference type="PANTHER" id="PTHR22939">
    <property type="entry name" value="SERINE PROTEASE FAMILY S1C HTRA-RELATED"/>
    <property type="match status" value="1"/>
</dbReference>
<dbReference type="PANTHER" id="PTHR22939:SF129">
    <property type="entry name" value="SERINE PROTEASE HTRA2, MITOCHONDRIAL"/>
    <property type="match status" value="1"/>
</dbReference>
<dbReference type="InterPro" id="IPR043504">
    <property type="entry name" value="Peptidase_S1_PA_chymotrypsin"/>
</dbReference>
<evidence type="ECO:0000313" key="2">
    <source>
        <dbReference type="Proteomes" id="UP000253769"/>
    </source>
</evidence>
<dbReference type="SUPFAM" id="SSF50494">
    <property type="entry name" value="Trypsin-like serine proteases"/>
    <property type="match status" value="1"/>
</dbReference>
<name>A0A369WUK3_9GAMM</name>
<keyword evidence="1" id="KW-0378">Hydrolase</keyword>
<dbReference type="GO" id="GO:0008233">
    <property type="term" value="F:peptidase activity"/>
    <property type="evidence" value="ECO:0007669"/>
    <property type="project" value="UniProtKB-KW"/>
</dbReference>